<dbReference type="PANTHER" id="PTHR35004:SF6">
    <property type="entry name" value="TRANSPOSASE"/>
    <property type="match status" value="1"/>
</dbReference>
<evidence type="ECO:0000313" key="3">
    <source>
        <dbReference type="EMBL" id="AST58014.1"/>
    </source>
</evidence>
<dbReference type="AlphaFoldDB" id="A0A223I0D4"/>
<organism evidence="3 4">
    <name type="scientific">Thermoanaerobacterium thermosaccharolyticum</name>
    <name type="common">Clostridium thermosaccharolyticum</name>
    <dbReference type="NCBI Taxonomy" id="1517"/>
    <lineage>
        <taxon>Bacteria</taxon>
        <taxon>Bacillati</taxon>
        <taxon>Bacillota</taxon>
        <taxon>Clostridia</taxon>
        <taxon>Thermoanaerobacterales</taxon>
        <taxon>Thermoanaerobacteraceae</taxon>
        <taxon>Thermoanaerobacterium</taxon>
    </lineage>
</organism>
<dbReference type="EMBL" id="CP016893">
    <property type="protein sequence ID" value="AST58014.1"/>
    <property type="molecule type" value="Genomic_DNA"/>
</dbReference>
<dbReference type="InterPro" id="IPR001584">
    <property type="entry name" value="Integrase_cat-core"/>
</dbReference>
<dbReference type="Pfam" id="PF09299">
    <property type="entry name" value="Mu-transpos_C"/>
    <property type="match status" value="1"/>
</dbReference>
<dbReference type="EMBL" id="CP016893">
    <property type="protein sequence ID" value="AST57717.1"/>
    <property type="molecule type" value="Genomic_DNA"/>
</dbReference>
<dbReference type="Gene3D" id="3.30.420.10">
    <property type="entry name" value="Ribonuclease H-like superfamily/Ribonuclease H"/>
    <property type="match status" value="1"/>
</dbReference>
<dbReference type="InterPro" id="IPR009057">
    <property type="entry name" value="Homeodomain-like_sf"/>
</dbReference>
<dbReference type="SUPFAM" id="SSF46689">
    <property type="entry name" value="Homeodomain-like"/>
    <property type="match status" value="1"/>
</dbReference>
<dbReference type="PROSITE" id="PS50994">
    <property type="entry name" value="INTEGRASE"/>
    <property type="match status" value="1"/>
</dbReference>
<evidence type="ECO:0000259" key="1">
    <source>
        <dbReference type="PROSITE" id="PS50994"/>
    </source>
</evidence>
<evidence type="ECO:0000313" key="2">
    <source>
        <dbReference type="EMBL" id="AST57717.1"/>
    </source>
</evidence>
<name>A0A223I0D4_THETR</name>
<gene>
    <name evidence="2" type="ORF">Thert_01717</name>
    <name evidence="3" type="ORF">Thert_02071</name>
</gene>
<dbReference type="GO" id="GO:0003676">
    <property type="term" value="F:nucleic acid binding"/>
    <property type="evidence" value="ECO:0007669"/>
    <property type="project" value="InterPro"/>
</dbReference>
<dbReference type="Pfam" id="PF13565">
    <property type="entry name" value="HTH_32"/>
    <property type="match status" value="1"/>
</dbReference>
<protein>
    <submittedName>
        <fullName evidence="3">Integrase catalytic region</fullName>
    </submittedName>
    <submittedName>
        <fullName evidence="2">Transposase of IS1604-like element</fullName>
    </submittedName>
</protein>
<dbReference type="InterPro" id="IPR036397">
    <property type="entry name" value="RNaseH_sf"/>
</dbReference>
<dbReference type="SUPFAM" id="SSF53098">
    <property type="entry name" value="Ribonuclease H-like"/>
    <property type="match status" value="1"/>
</dbReference>
<dbReference type="PANTHER" id="PTHR35004">
    <property type="entry name" value="TRANSPOSASE RV3428C-RELATED"/>
    <property type="match status" value="1"/>
</dbReference>
<dbReference type="RefSeq" id="WP_094397363.1">
    <property type="nucleotide sequence ID" value="NZ_CP016893.1"/>
</dbReference>
<dbReference type="Pfam" id="PF00665">
    <property type="entry name" value="rve"/>
    <property type="match status" value="1"/>
</dbReference>
<proteinExistence type="predicted"/>
<evidence type="ECO:0000313" key="4">
    <source>
        <dbReference type="Proteomes" id="UP000214975"/>
    </source>
</evidence>
<feature type="domain" description="Integrase catalytic" evidence="1">
    <location>
        <begin position="152"/>
        <end position="319"/>
    </location>
</feature>
<dbReference type="InterPro" id="IPR015378">
    <property type="entry name" value="Transposase-like_Mu_C"/>
</dbReference>
<dbReference type="InterPro" id="IPR012337">
    <property type="entry name" value="RNaseH-like_sf"/>
</dbReference>
<dbReference type="Proteomes" id="UP000214975">
    <property type="component" value="Chromosome"/>
</dbReference>
<dbReference type="GO" id="GO:0015074">
    <property type="term" value="P:DNA integration"/>
    <property type="evidence" value="ECO:0007669"/>
    <property type="project" value="InterPro"/>
</dbReference>
<sequence>MDNDAKQKIAYFKFSLIAPLINENYTQETAKEYMEVITSKVYDVPSLGKREFSPNTIKTWLYCYRKYGFEGLYPKSRCDKGASRVLTDDVKAYIKNLKLDNPRRSAKSIYQELLVKKFIELDKVSLSTVQRYLRKTKISTSALNTKDRRAFEMEYPNDCWQSDISMGPYLVINDKKIKTYLIAFLDDSSRLITHAEFYDTDNVISLIDAFKKAISKRGVPKKLFVDNGKVFQSEQLHLICASLGTSLCYAEPYSPESKGKIERFFRTLKDQWMYGFDWQKISSIDELNENLNKYIEGIYHQTVHSSTNMKPIEKFIKYTDTMKFINSKEELDNIFLYRVKRHVIKDATVSIEKIKFEVPMQYIGDYVNIRYYPKSLDKAYIFSEDGKLLQTIHPVNKIDNSKIRRKEIDFSL</sequence>
<reference evidence="3 4" key="1">
    <citation type="submission" date="2016-08" db="EMBL/GenBank/DDBJ databases">
        <title>A novel genetic cassette of butanologenic Thermoanaerobacterium thermosaccharolyticum that directly convert cellulose to butanol.</title>
        <authorList>
            <person name="Li T."/>
            <person name="He J."/>
        </authorList>
    </citation>
    <scope>NUCLEOTIDE SEQUENCE [LARGE SCALE GENOMIC DNA]</scope>
    <source>
        <strain evidence="3 4">TG57</strain>
    </source>
</reference>
<accession>A0A223I0D4</accession>